<dbReference type="RefSeq" id="WP_238204599.1">
    <property type="nucleotide sequence ID" value="NZ_JBHTND010000005.1"/>
</dbReference>
<sequence length="94" mass="10868">MPFELQFLPSALKEWHKLGETLRAQFKKKLAERLLTPRVEADKLRDADLKDCYKIELRASGYRLVYRVDDTEITVTVVAVGKRERSAVYGAAKR</sequence>
<evidence type="ECO:0000313" key="4">
    <source>
        <dbReference type="Proteomes" id="UP001597176"/>
    </source>
</evidence>
<evidence type="ECO:0000256" key="1">
    <source>
        <dbReference type="ARBA" id="ARBA00006226"/>
    </source>
</evidence>
<dbReference type="Pfam" id="PF05016">
    <property type="entry name" value="ParE_toxin"/>
    <property type="match status" value="1"/>
</dbReference>
<evidence type="ECO:0000313" key="3">
    <source>
        <dbReference type="EMBL" id="MFD1301094.1"/>
    </source>
</evidence>
<dbReference type="PANTHER" id="PTHR35601">
    <property type="entry name" value="TOXIN RELE"/>
    <property type="match status" value="1"/>
</dbReference>
<dbReference type="InterPro" id="IPR007712">
    <property type="entry name" value="RelE/ParE_toxin"/>
</dbReference>
<keyword evidence="4" id="KW-1185">Reference proteome</keyword>
<accession>A0ABW3WUS0</accession>
<dbReference type="EMBL" id="JBHTND010000005">
    <property type="protein sequence ID" value="MFD1301094.1"/>
    <property type="molecule type" value="Genomic_DNA"/>
</dbReference>
<proteinExistence type="inferred from homology"/>
<name>A0ABW3WUS0_9HYPH</name>
<dbReference type="Gene3D" id="3.30.2310.20">
    <property type="entry name" value="RelE-like"/>
    <property type="match status" value="1"/>
</dbReference>
<reference evidence="4" key="1">
    <citation type="journal article" date="2019" name="Int. J. Syst. Evol. Microbiol.">
        <title>The Global Catalogue of Microorganisms (GCM) 10K type strain sequencing project: providing services to taxonomists for standard genome sequencing and annotation.</title>
        <authorList>
            <consortium name="The Broad Institute Genomics Platform"/>
            <consortium name="The Broad Institute Genome Sequencing Center for Infectious Disease"/>
            <person name="Wu L."/>
            <person name="Ma J."/>
        </authorList>
    </citation>
    <scope>NUCLEOTIDE SEQUENCE [LARGE SCALE GENOMIC DNA]</scope>
    <source>
        <strain evidence="4">CCUG 56108</strain>
    </source>
</reference>
<evidence type="ECO:0000256" key="2">
    <source>
        <dbReference type="ARBA" id="ARBA00022649"/>
    </source>
</evidence>
<keyword evidence="2" id="KW-1277">Toxin-antitoxin system</keyword>
<dbReference type="NCBIfam" id="TIGR02385">
    <property type="entry name" value="RelE_StbE"/>
    <property type="match status" value="1"/>
</dbReference>
<organism evidence="3 4">
    <name type="scientific">Methylobacterium marchantiae</name>
    <dbReference type="NCBI Taxonomy" id="600331"/>
    <lineage>
        <taxon>Bacteria</taxon>
        <taxon>Pseudomonadati</taxon>
        <taxon>Pseudomonadota</taxon>
        <taxon>Alphaproteobacteria</taxon>
        <taxon>Hyphomicrobiales</taxon>
        <taxon>Methylobacteriaceae</taxon>
        <taxon>Methylobacterium</taxon>
    </lineage>
</organism>
<dbReference type="PANTHER" id="PTHR35601:SF2">
    <property type="entry name" value="MRNA INTERFERASE TOXIN RELE"/>
    <property type="match status" value="1"/>
</dbReference>
<protein>
    <submittedName>
        <fullName evidence="3">Type II toxin-antitoxin system RelE/ParE family toxin</fullName>
    </submittedName>
</protein>
<comment type="caution">
    <text evidence="3">The sequence shown here is derived from an EMBL/GenBank/DDBJ whole genome shotgun (WGS) entry which is preliminary data.</text>
</comment>
<dbReference type="Proteomes" id="UP001597176">
    <property type="component" value="Unassembled WGS sequence"/>
</dbReference>
<dbReference type="SUPFAM" id="SSF143011">
    <property type="entry name" value="RelE-like"/>
    <property type="match status" value="1"/>
</dbReference>
<gene>
    <name evidence="3" type="ORF">ACFQ4G_05785</name>
</gene>
<comment type="similarity">
    <text evidence="1">Belongs to the RelE toxin family.</text>
</comment>
<dbReference type="InterPro" id="IPR035093">
    <property type="entry name" value="RelE/ParE_toxin_dom_sf"/>
</dbReference>